<evidence type="ECO:0000313" key="1">
    <source>
        <dbReference type="EMBL" id="QRG65166.1"/>
    </source>
</evidence>
<protein>
    <submittedName>
        <fullName evidence="1">Uncharacterized protein</fullName>
    </submittedName>
</protein>
<dbReference type="SUPFAM" id="SSF48150">
    <property type="entry name" value="DNA-glycosylase"/>
    <property type="match status" value="1"/>
</dbReference>
<proteinExistence type="predicted"/>
<evidence type="ECO:0000313" key="2">
    <source>
        <dbReference type="Proteomes" id="UP000596248"/>
    </source>
</evidence>
<sequence length="267" mass="30053">MSINHNAEAIREALRWIRSTAENDIRIREGGKSDGTSAFTSLKIAKDFFGIADGALRLLETHHSDISVEVSVNKLVSFLTMLPDFKLVTEIDGSYGHMGATLTDAILQSGIDYKSVVKPRVNNIKTQYPSASTTSGFLKTMSEHGLDRMINFKGAKVERIKQVAEFLQSEQIETEDEFAVWLSDDQNVIRIKKLKGIKDKTADYMKILVGQQGNAVDRHLIHFLEQSGVPFESYQKTSEIINRAADHIGVNRSLFDHSIWKYMSERS</sequence>
<dbReference type="Proteomes" id="UP000596248">
    <property type="component" value="Chromosome"/>
</dbReference>
<dbReference type="EMBL" id="CP069127">
    <property type="protein sequence ID" value="QRG65166.1"/>
    <property type="molecule type" value="Genomic_DNA"/>
</dbReference>
<name>A0ABX7FIL4_BRECH</name>
<organism evidence="1 2">
    <name type="scientific">Brevibacillus choshinensis</name>
    <dbReference type="NCBI Taxonomy" id="54911"/>
    <lineage>
        <taxon>Bacteria</taxon>
        <taxon>Bacillati</taxon>
        <taxon>Bacillota</taxon>
        <taxon>Bacilli</taxon>
        <taxon>Bacillales</taxon>
        <taxon>Paenibacillaceae</taxon>
        <taxon>Brevibacillus</taxon>
    </lineage>
</organism>
<reference evidence="1 2" key="1">
    <citation type="submission" date="2021-01" db="EMBL/GenBank/DDBJ databases">
        <title>Identification of strong promoters based on the transcriptome of Brevibacillus choshinensis.</title>
        <authorList>
            <person name="Yao D."/>
            <person name="Zhang K."/>
            <person name="Wu J."/>
        </authorList>
    </citation>
    <scope>NUCLEOTIDE SEQUENCE [LARGE SCALE GENOMIC DNA]</scope>
    <source>
        <strain evidence="1 2">HPD31-SP3</strain>
    </source>
</reference>
<accession>A0ABX7FIL4</accession>
<gene>
    <name evidence="1" type="ORF">JNE38_16080</name>
</gene>
<keyword evidence="2" id="KW-1185">Reference proteome</keyword>
<dbReference type="RefSeq" id="WP_203254684.1">
    <property type="nucleotide sequence ID" value="NZ_CP069127.1"/>
</dbReference>
<dbReference type="InterPro" id="IPR011257">
    <property type="entry name" value="DNA_glycosylase"/>
</dbReference>